<evidence type="ECO:0008006" key="2">
    <source>
        <dbReference type="Google" id="ProtNLM"/>
    </source>
</evidence>
<proteinExistence type="predicted"/>
<organism evidence="1">
    <name type="scientific">marine sediment metagenome</name>
    <dbReference type="NCBI Taxonomy" id="412755"/>
    <lineage>
        <taxon>unclassified sequences</taxon>
        <taxon>metagenomes</taxon>
        <taxon>ecological metagenomes</taxon>
    </lineage>
</organism>
<protein>
    <recommendedName>
        <fullName evidence="2">Thiamine pyrophosphate enzyme N-terminal TPP-binding domain-containing protein</fullName>
    </recommendedName>
</protein>
<dbReference type="AlphaFoldDB" id="A0A0F9HTE4"/>
<comment type="caution">
    <text evidence="1">The sequence shown here is derived from an EMBL/GenBank/DDBJ whole genome shotgun (WGS) entry which is preliminary data.</text>
</comment>
<accession>A0A0F9HTE4</accession>
<dbReference type="EMBL" id="LAZR01023469">
    <property type="protein sequence ID" value="KKL78402.1"/>
    <property type="molecule type" value="Genomic_DNA"/>
</dbReference>
<feature type="non-terminal residue" evidence="1">
    <location>
        <position position="30"/>
    </location>
</feature>
<gene>
    <name evidence="1" type="ORF">LCGC14_2025180</name>
</gene>
<evidence type="ECO:0000313" key="1">
    <source>
        <dbReference type="EMBL" id="KKL78402.1"/>
    </source>
</evidence>
<reference evidence="1" key="1">
    <citation type="journal article" date="2015" name="Nature">
        <title>Complex archaea that bridge the gap between prokaryotes and eukaryotes.</title>
        <authorList>
            <person name="Spang A."/>
            <person name="Saw J.H."/>
            <person name="Jorgensen S.L."/>
            <person name="Zaremba-Niedzwiedzka K."/>
            <person name="Martijn J."/>
            <person name="Lind A.E."/>
            <person name="van Eijk R."/>
            <person name="Schleper C."/>
            <person name="Guy L."/>
            <person name="Ettema T.J."/>
        </authorList>
    </citation>
    <scope>NUCLEOTIDE SEQUENCE</scope>
</reference>
<name>A0A0F9HTE4_9ZZZZ</name>
<sequence>MPKMSGARFIAETLKGYGVTHVFYVEAILR</sequence>